<evidence type="ECO:0000256" key="1">
    <source>
        <dbReference type="SAM" id="MobiDB-lite"/>
    </source>
</evidence>
<sequence length="179" mass="20556">MDEQHPHHGEGYDNFEPDQHQYDDDYQPPPDYSITKNSSDFLLSLFKTTTDAIEKTPQQSEAILEMAQRFANVGCNHHYRMNGLATKGIFNPPPDLPPTTTSTTLPQPSPRIPPARRLEALAPPRQTSHRPLEPVEGGRRLEDLIEQPVHRPKRHHTPHTPYPPRRFRPRGQGKKKKKD</sequence>
<dbReference type="AlphaFoldDB" id="A0A3N4I4B3"/>
<evidence type="ECO:0000313" key="2">
    <source>
        <dbReference type="EMBL" id="RPA80952.1"/>
    </source>
</evidence>
<dbReference type="EMBL" id="ML119683">
    <property type="protein sequence ID" value="RPA80952.1"/>
    <property type="molecule type" value="Genomic_DNA"/>
</dbReference>
<keyword evidence="3" id="KW-1185">Reference proteome</keyword>
<reference evidence="2 3" key="1">
    <citation type="journal article" date="2018" name="Nat. Ecol. Evol.">
        <title>Pezizomycetes genomes reveal the molecular basis of ectomycorrhizal truffle lifestyle.</title>
        <authorList>
            <person name="Murat C."/>
            <person name="Payen T."/>
            <person name="Noel B."/>
            <person name="Kuo A."/>
            <person name="Morin E."/>
            <person name="Chen J."/>
            <person name="Kohler A."/>
            <person name="Krizsan K."/>
            <person name="Balestrini R."/>
            <person name="Da Silva C."/>
            <person name="Montanini B."/>
            <person name="Hainaut M."/>
            <person name="Levati E."/>
            <person name="Barry K.W."/>
            <person name="Belfiori B."/>
            <person name="Cichocki N."/>
            <person name="Clum A."/>
            <person name="Dockter R.B."/>
            <person name="Fauchery L."/>
            <person name="Guy J."/>
            <person name="Iotti M."/>
            <person name="Le Tacon F."/>
            <person name="Lindquist E.A."/>
            <person name="Lipzen A."/>
            <person name="Malagnac F."/>
            <person name="Mello A."/>
            <person name="Molinier V."/>
            <person name="Miyauchi S."/>
            <person name="Poulain J."/>
            <person name="Riccioni C."/>
            <person name="Rubini A."/>
            <person name="Sitrit Y."/>
            <person name="Splivallo R."/>
            <person name="Traeger S."/>
            <person name="Wang M."/>
            <person name="Zifcakova L."/>
            <person name="Wipf D."/>
            <person name="Zambonelli A."/>
            <person name="Paolocci F."/>
            <person name="Nowrousian M."/>
            <person name="Ottonello S."/>
            <person name="Baldrian P."/>
            <person name="Spatafora J.W."/>
            <person name="Henrissat B."/>
            <person name="Nagy L.G."/>
            <person name="Aury J.M."/>
            <person name="Wincker P."/>
            <person name="Grigoriev I.V."/>
            <person name="Bonfante P."/>
            <person name="Martin F.M."/>
        </authorList>
    </citation>
    <scope>NUCLEOTIDE SEQUENCE [LARGE SCALE GENOMIC DNA]</scope>
    <source>
        <strain evidence="2 3">RN42</strain>
    </source>
</reference>
<feature type="compositionally biased region" description="Basic and acidic residues" evidence="1">
    <location>
        <begin position="130"/>
        <end position="143"/>
    </location>
</feature>
<organism evidence="2 3">
    <name type="scientific">Ascobolus immersus RN42</name>
    <dbReference type="NCBI Taxonomy" id="1160509"/>
    <lineage>
        <taxon>Eukaryota</taxon>
        <taxon>Fungi</taxon>
        <taxon>Dikarya</taxon>
        <taxon>Ascomycota</taxon>
        <taxon>Pezizomycotina</taxon>
        <taxon>Pezizomycetes</taxon>
        <taxon>Pezizales</taxon>
        <taxon>Ascobolaceae</taxon>
        <taxon>Ascobolus</taxon>
    </lineage>
</organism>
<feature type="region of interest" description="Disordered" evidence="1">
    <location>
        <begin position="1"/>
        <end position="37"/>
    </location>
</feature>
<feature type="region of interest" description="Disordered" evidence="1">
    <location>
        <begin position="86"/>
        <end position="179"/>
    </location>
</feature>
<feature type="compositionally biased region" description="Basic and acidic residues" evidence="1">
    <location>
        <begin position="1"/>
        <end position="23"/>
    </location>
</feature>
<dbReference type="Proteomes" id="UP000275078">
    <property type="component" value="Unassembled WGS sequence"/>
</dbReference>
<proteinExistence type="predicted"/>
<feature type="compositionally biased region" description="Basic residues" evidence="1">
    <location>
        <begin position="165"/>
        <end position="179"/>
    </location>
</feature>
<accession>A0A3N4I4B3</accession>
<protein>
    <submittedName>
        <fullName evidence="2">Uncharacterized protein</fullName>
    </submittedName>
</protein>
<name>A0A3N4I4B3_ASCIM</name>
<gene>
    <name evidence="2" type="ORF">BJ508DRAFT_326800</name>
</gene>
<evidence type="ECO:0000313" key="3">
    <source>
        <dbReference type="Proteomes" id="UP000275078"/>
    </source>
</evidence>